<dbReference type="SUPFAM" id="SSF52540">
    <property type="entry name" value="P-loop containing nucleoside triphosphate hydrolases"/>
    <property type="match status" value="1"/>
</dbReference>
<name>A0A7C9RZD1_9PSEU</name>
<accession>A0A7C9RZD1</accession>
<evidence type="ECO:0000256" key="1">
    <source>
        <dbReference type="ARBA" id="ARBA00022741"/>
    </source>
</evidence>
<dbReference type="SUPFAM" id="SSF46894">
    <property type="entry name" value="C-terminal effector domain of the bipartite response regulators"/>
    <property type="match status" value="1"/>
</dbReference>
<dbReference type="RefSeq" id="WP_166053036.1">
    <property type="nucleotide sequence ID" value="NZ_JAAMPJ010000012.1"/>
</dbReference>
<dbReference type="PROSITE" id="PS50043">
    <property type="entry name" value="HTH_LUXR_2"/>
    <property type="match status" value="1"/>
</dbReference>
<dbReference type="InterPro" id="IPR000792">
    <property type="entry name" value="Tscrpt_reg_LuxR_C"/>
</dbReference>
<dbReference type="EMBL" id="JAAMPJ010000012">
    <property type="protein sequence ID" value="NGY64222.1"/>
    <property type="molecule type" value="Genomic_DNA"/>
</dbReference>
<keyword evidence="2" id="KW-0067">ATP-binding</keyword>
<proteinExistence type="predicted"/>
<dbReference type="Pfam" id="PF00196">
    <property type="entry name" value="GerE"/>
    <property type="match status" value="1"/>
</dbReference>
<dbReference type="AlphaFoldDB" id="A0A7C9RZD1"/>
<feature type="domain" description="HTH luxR-type" evidence="3">
    <location>
        <begin position="855"/>
        <end position="920"/>
    </location>
</feature>
<sequence length="923" mass="97830">MLVLEREHELAVVGRALREASAGAGGVIVLAGPLGNGKTALLHALRRHPEAAGCTVLTASASAAEREFAHGVVRQLFDPVLVGAPEEVWRGRAASARAVLAPARGAHAENDGHELSSGLCALAANLAEEQPLLVLVDDLQWADAGSLEVLAQLARRSTHLRVLLVVTVREGHPLAEQPSVVSIIGAAVERLWPAPLSLAGVTEVVHDRLGQECDAEFALACHEATLGNPLRVTALVSAWAMGGRAPVAAAAEEVRTMRTTRVRDRLVACMRGLSGPARALLMAMVVLVDAEEPRMAGELAELDEGVAAQARRSLRRLGLLTGDEFAHLGVRDAAEELITPAERESLQLRAVRLLYDNGRPAEHVADQLMQITVPQGPWAVHVLRVAAEAELRRGNPRTAARYLRRALLDTSVDGQDRAKVLVDLVAAEHRFDRQAAIRSTSYAVSLLPEAGERAAVIIQLAPAVVADAPLPVVSLLREVAKALGDPARLDGTNRELALRVEARLWQAGQMNALELDAALMRFAELEPDVPTKTSADRELLAVLLHGATLTARRPSAQVAALAEEVLVREPAGAPHIAGVAPLLVTSLAAADAPGRAAKWLGDASTAGGQCGDAAHQATISTEQSLVHLLSGRFQDAAAAARGAFDLGVWDWRTVGSSTSAMAGVVALQLRDRMLIEHVLATVSAQPEPPTGCLAAIVGMLRGSAAAWRGDLRSAVVALTECGHVLDRSGWRNPVLFPWRTTLAQMRHRLGHTDEAIALAEEERLIAQEWGAPSAIGRTWRVLGSLSSGDHAAELTSRAVEVLEGSEHRLELTLSLRQWAGQSGRVDVWRRCLDAAVEIGSGKIAEQARAALGGGAPVSVARLTPSEQRVALLAAAGSSNQEIAESLAVTSRAVEKHLTNTYRKLGVRGRADLAEALHQLMPNG</sequence>
<organism evidence="4 5">
    <name type="scientific">Lentzea alba</name>
    <dbReference type="NCBI Taxonomy" id="2714351"/>
    <lineage>
        <taxon>Bacteria</taxon>
        <taxon>Bacillati</taxon>
        <taxon>Actinomycetota</taxon>
        <taxon>Actinomycetes</taxon>
        <taxon>Pseudonocardiales</taxon>
        <taxon>Pseudonocardiaceae</taxon>
        <taxon>Lentzea</taxon>
    </lineage>
</organism>
<keyword evidence="5" id="KW-1185">Reference proteome</keyword>
<dbReference type="CDD" id="cd06170">
    <property type="entry name" value="LuxR_C_like"/>
    <property type="match status" value="1"/>
</dbReference>
<dbReference type="GO" id="GO:0003677">
    <property type="term" value="F:DNA binding"/>
    <property type="evidence" value="ECO:0007669"/>
    <property type="project" value="InterPro"/>
</dbReference>
<dbReference type="PRINTS" id="PR00038">
    <property type="entry name" value="HTHLUXR"/>
</dbReference>
<dbReference type="PANTHER" id="PTHR16305">
    <property type="entry name" value="TESTICULAR SOLUBLE ADENYLYL CYCLASE"/>
    <property type="match status" value="1"/>
</dbReference>
<evidence type="ECO:0000313" key="4">
    <source>
        <dbReference type="EMBL" id="NGY64222.1"/>
    </source>
</evidence>
<evidence type="ECO:0000256" key="2">
    <source>
        <dbReference type="ARBA" id="ARBA00022840"/>
    </source>
</evidence>
<protein>
    <submittedName>
        <fullName evidence="4">Helix-turn-helix domain-containing protein</fullName>
    </submittedName>
</protein>
<dbReference type="SMART" id="SM00421">
    <property type="entry name" value="HTH_LUXR"/>
    <property type="match status" value="1"/>
</dbReference>
<dbReference type="InterPro" id="IPR016032">
    <property type="entry name" value="Sig_transdc_resp-reg_C-effctor"/>
</dbReference>
<gene>
    <name evidence="4" type="ORF">G7043_35450</name>
</gene>
<reference evidence="4 5" key="1">
    <citation type="submission" date="2020-03" db="EMBL/GenBank/DDBJ databases">
        <title>Isolation and identification of active actinomycetes.</title>
        <authorList>
            <person name="Sun X."/>
        </authorList>
    </citation>
    <scope>NUCLEOTIDE SEQUENCE [LARGE SCALE GENOMIC DNA]</scope>
    <source>
        <strain evidence="4 5">NEAU-D13</strain>
    </source>
</reference>
<keyword evidence="1" id="KW-0547">Nucleotide-binding</keyword>
<dbReference type="PANTHER" id="PTHR16305:SF35">
    <property type="entry name" value="TRANSCRIPTIONAL ACTIVATOR DOMAIN"/>
    <property type="match status" value="1"/>
</dbReference>
<dbReference type="Pfam" id="PF13191">
    <property type="entry name" value="AAA_16"/>
    <property type="match status" value="1"/>
</dbReference>
<dbReference type="InterPro" id="IPR036388">
    <property type="entry name" value="WH-like_DNA-bd_sf"/>
</dbReference>
<dbReference type="InterPro" id="IPR041664">
    <property type="entry name" value="AAA_16"/>
</dbReference>
<dbReference type="Proteomes" id="UP000481360">
    <property type="component" value="Unassembled WGS sequence"/>
</dbReference>
<dbReference type="Gene3D" id="1.10.10.10">
    <property type="entry name" value="Winged helix-like DNA-binding domain superfamily/Winged helix DNA-binding domain"/>
    <property type="match status" value="1"/>
</dbReference>
<dbReference type="InterPro" id="IPR027417">
    <property type="entry name" value="P-loop_NTPase"/>
</dbReference>
<comment type="caution">
    <text evidence="4">The sequence shown here is derived from an EMBL/GenBank/DDBJ whole genome shotgun (WGS) entry which is preliminary data.</text>
</comment>
<dbReference type="GO" id="GO:0005737">
    <property type="term" value="C:cytoplasm"/>
    <property type="evidence" value="ECO:0007669"/>
    <property type="project" value="TreeGrafter"/>
</dbReference>
<evidence type="ECO:0000259" key="3">
    <source>
        <dbReference type="PROSITE" id="PS50043"/>
    </source>
</evidence>
<dbReference type="GO" id="GO:0004016">
    <property type="term" value="F:adenylate cyclase activity"/>
    <property type="evidence" value="ECO:0007669"/>
    <property type="project" value="TreeGrafter"/>
</dbReference>
<evidence type="ECO:0000313" key="5">
    <source>
        <dbReference type="Proteomes" id="UP000481360"/>
    </source>
</evidence>
<dbReference type="GO" id="GO:0005524">
    <property type="term" value="F:ATP binding"/>
    <property type="evidence" value="ECO:0007669"/>
    <property type="project" value="UniProtKB-KW"/>
</dbReference>
<dbReference type="GO" id="GO:0006355">
    <property type="term" value="P:regulation of DNA-templated transcription"/>
    <property type="evidence" value="ECO:0007669"/>
    <property type="project" value="InterPro"/>
</dbReference>